<dbReference type="Proteomes" id="UP000549457">
    <property type="component" value="Unassembled WGS sequence"/>
</dbReference>
<dbReference type="EMBL" id="JACHFM010000003">
    <property type="protein sequence ID" value="MBB5223021.1"/>
    <property type="molecule type" value="Genomic_DNA"/>
</dbReference>
<keyword evidence="4" id="KW-1185">Reference proteome</keyword>
<gene>
    <name evidence="3" type="ORF">HNP73_002968</name>
</gene>
<protein>
    <submittedName>
        <fullName evidence="3">Ca2+-binding RTX toxin-like protein</fullName>
    </submittedName>
</protein>
<accession>A0A840SV44</accession>
<evidence type="ECO:0000256" key="1">
    <source>
        <dbReference type="ARBA" id="ARBA00004613"/>
    </source>
</evidence>
<dbReference type="Pfam" id="PF00353">
    <property type="entry name" value="HemolysinCabind"/>
    <property type="match status" value="2"/>
</dbReference>
<dbReference type="PRINTS" id="PR00313">
    <property type="entry name" value="CABNDNGRPT"/>
</dbReference>
<dbReference type="SUPFAM" id="SSF51120">
    <property type="entry name" value="beta-Roll"/>
    <property type="match status" value="1"/>
</dbReference>
<dbReference type="PANTHER" id="PTHR38340:SF1">
    <property type="entry name" value="S-LAYER PROTEIN"/>
    <property type="match status" value="1"/>
</dbReference>
<sequence length="333" mass="33201">MTTTPVLSIDATALSGIDFASHFTTLFASVGAGDYSFYGGTPDRVFGAIYYLNGSQIVASYAGSSIVTMMEGEALAYDYLHYGASFGHGISGTLDSVIVGEWVDGVTTGTQGTGAPGRVTGLDNLLVLDGFDLTAAPGAGHDPATNTVYAMQAALNAKNATAIYDIVSGYALDVTGSGGRDKLNGYTHDDTLSGGAGNDQLAGKAGADVLHGNGGADALLGGAGKDALFGGSGTDALFGDGGADTLTGGTGADKLVGGLGADTFVFAAGDGADRILDFSLAQDRIDLAAFDLGGLGDIGIADRGYGAHISVDGVTIDLRGIEAADLGADHFLL</sequence>
<dbReference type="PANTHER" id="PTHR38340">
    <property type="entry name" value="S-LAYER PROTEIN"/>
    <property type="match status" value="1"/>
</dbReference>
<evidence type="ECO:0000313" key="3">
    <source>
        <dbReference type="EMBL" id="MBB5223021.1"/>
    </source>
</evidence>
<dbReference type="AlphaFoldDB" id="A0A840SV44"/>
<dbReference type="PROSITE" id="PS00330">
    <property type="entry name" value="HEMOLYSIN_CALCIUM"/>
    <property type="match status" value="2"/>
</dbReference>
<organism evidence="3 4">
    <name type="scientific">Amaricoccus macauensis</name>
    <dbReference type="NCBI Taxonomy" id="57001"/>
    <lineage>
        <taxon>Bacteria</taxon>
        <taxon>Pseudomonadati</taxon>
        <taxon>Pseudomonadota</taxon>
        <taxon>Alphaproteobacteria</taxon>
        <taxon>Rhodobacterales</taxon>
        <taxon>Paracoccaceae</taxon>
        <taxon>Amaricoccus</taxon>
    </lineage>
</organism>
<dbReference type="InterPro" id="IPR001343">
    <property type="entry name" value="Hemolysn_Ca-bd"/>
</dbReference>
<dbReference type="GO" id="GO:0005509">
    <property type="term" value="F:calcium ion binding"/>
    <property type="evidence" value="ECO:0007669"/>
    <property type="project" value="InterPro"/>
</dbReference>
<evidence type="ECO:0000256" key="2">
    <source>
        <dbReference type="ARBA" id="ARBA00022525"/>
    </source>
</evidence>
<dbReference type="InterPro" id="IPR011049">
    <property type="entry name" value="Serralysin-like_metalloprot_C"/>
</dbReference>
<dbReference type="InterPro" id="IPR018511">
    <property type="entry name" value="Hemolysin-typ_Ca-bd_CS"/>
</dbReference>
<dbReference type="Gene3D" id="2.150.10.10">
    <property type="entry name" value="Serralysin-like metalloprotease, C-terminal"/>
    <property type="match status" value="2"/>
</dbReference>
<comment type="caution">
    <text evidence="3">The sequence shown here is derived from an EMBL/GenBank/DDBJ whole genome shotgun (WGS) entry which is preliminary data.</text>
</comment>
<dbReference type="GO" id="GO:0005576">
    <property type="term" value="C:extracellular region"/>
    <property type="evidence" value="ECO:0007669"/>
    <property type="project" value="UniProtKB-SubCell"/>
</dbReference>
<evidence type="ECO:0000313" key="4">
    <source>
        <dbReference type="Proteomes" id="UP000549457"/>
    </source>
</evidence>
<keyword evidence="2" id="KW-0964">Secreted</keyword>
<name>A0A840SV44_9RHOB</name>
<proteinExistence type="predicted"/>
<dbReference type="RefSeq" id="WP_184151170.1">
    <property type="nucleotide sequence ID" value="NZ_JACHFM010000003.1"/>
</dbReference>
<comment type="subcellular location">
    <subcellularLocation>
        <location evidence="1">Secreted</location>
    </subcellularLocation>
</comment>
<reference evidence="3 4" key="1">
    <citation type="submission" date="2020-08" db="EMBL/GenBank/DDBJ databases">
        <title>Genomic Encyclopedia of Type Strains, Phase IV (KMG-IV): sequencing the most valuable type-strain genomes for metagenomic binning, comparative biology and taxonomic classification.</title>
        <authorList>
            <person name="Goeker M."/>
        </authorList>
    </citation>
    <scope>NUCLEOTIDE SEQUENCE [LARGE SCALE GENOMIC DNA]</scope>
    <source>
        <strain evidence="3 4">DSM 101730</strain>
    </source>
</reference>
<dbReference type="InterPro" id="IPR050557">
    <property type="entry name" value="RTX_toxin/Mannuronan_C5-epim"/>
</dbReference>